<evidence type="ECO:0000313" key="5">
    <source>
        <dbReference type="Proteomes" id="UP000267029"/>
    </source>
</evidence>
<keyword evidence="2" id="KW-0694">RNA-binding</keyword>
<accession>A0A0R3UK37</accession>
<proteinExistence type="predicted"/>
<evidence type="ECO:0000256" key="3">
    <source>
        <dbReference type="SAM" id="MobiDB-lite"/>
    </source>
</evidence>
<dbReference type="GO" id="GO:0003723">
    <property type="term" value="F:RNA binding"/>
    <property type="evidence" value="ECO:0007669"/>
    <property type="project" value="UniProtKB-KW"/>
</dbReference>
<organism evidence="4 5">
    <name type="scientific">Mesocestoides corti</name>
    <name type="common">Flatworm</name>
    <dbReference type="NCBI Taxonomy" id="53468"/>
    <lineage>
        <taxon>Eukaryota</taxon>
        <taxon>Metazoa</taxon>
        <taxon>Spiralia</taxon>
        <taxon>Lophotrochozoa</taxon>
        <taxon>Platyhelminthes</taxon>
        <taxon>Cestoda</taxon>
        <taxon>Eucestoda</taxon>
        <taxon>Cyclophyllidea</taxon>
        <taxon>Mesocestoididae</taxon>
        <taxon>Mesocestoides</taxon>
    </lineage>
</organism>
<dbReference type="InterPro" id="IPR050666">
    <property type="entry name" value="ESRP"/>
</dbReference>
<dbReference type="STRING" id="53468.A0A0R3UK37"/>
<evidence type="ECO:0000313" key="4">
    <source>
        <dbReference type="EMBL" id="VDD81913.1"/>
    </source>
</evidence>
<name>A0A0R3UK37_MESCO</name>
<feature type="region of interest" description="Disordered" evidence="3">
    <location>
        <begin position="770"/>
        <end position="794"/>
    </location>
</feature>
<keyword evidence="5" id="KW-1185">Reference proteome</keyword>
<dbReference type="CDD" id="cd12254">
    <property type="entry name" value="RRM_hnRNPH_ESRPs_RBM12_like"/>
    <property type="match status" value="1"/>
</dbReference>
<dbReference type="EMBL" id="UXSR01005426">
    <property type="protein sequence ID" value="VDD81913.1"/>
    <property type="molecule type" value="Genomic_DNA"/>
</dbReference>
<dbReference type="AlphaFoldDB" id="A0A0R3UK37"/>
<dbReference type="InterPro" id="IPR012677">
    <property type="entry name" value="Nucleotide-bd_a/b_plait_sf"/>
</dbReference>
<evidence type="ECO:0008006" key="6">
    <source>
        <dbReference type="Google" id="ProtNLM"/>
    </source>
</evidence>
<dbReference type="PANTHER" id="PTHR13976">
    <property type="entry name" value="HETEROGENEOUS NUCLEAR RIBONUCLEOPROTEIN-RELATED"/>
    <property type="match status" value="1"/>
</dbReference>
<evidence type="ECO:0000256" key="2">
    <source>
        <dbReference type="ARBA" id="ARBA00022884"/>
    </source>
</evidence>
<sequence>MTRERSAVSLKRNHEDALEIPAKLAKFDTTSQRFLLPIAFEQEGKCGSVCQIVAALFSVEKLSCISRWSFHIGKFDLHQPQAVQRTNGETAVITTLQDALVELATSVESRCSHETDNQPSEVTLVTNGHEGLRNGLHFEMVHSGVSSSIASRSIWWSYVEIRELVSSAGIDGESFEHNLPLSSGCAPSSTVDDLCRILERYLAQGHRIFPPRSISTAYKHALIQETSVITQGTVVEVRQLPWSATPLTIAKFFRGLNIVPGGVAIKIHEGRRSNTAYVAFETPLEARLACERSINGDSLVLNGSVERQNRASVHRPSKIQITLANEALFLQHSVCRNPDVATFLQQLSDEGQIVVRMRGLPYATKTSDIVAFFAEAQAEILHAENGIYVVCLADCRPTGDAFVLFVDDDAANRALKRHRNYLGQRYVELFKASPSEVVQVCQSAQEIDLAGIISSGGKAASVVNHLHGPQPPTQGNMNSQFGFIANLPGILSTPSHLPSSLQLPFHVSGLLTAPTSLTTHSQLPSMLPAVPSIGVKTADFDNPTDPACPFPQPLPEEGARIVLQVFGLPPSTQHQEMRLYLGPQAFAKVFRMLKITNSLNETVWLLLLANSTDALEIIGQLLRGFFAPPAGSISILPRFKVFQLDGRTPLLPPPTAYTSSQLRSTCMNMTNPDSHLRQPVSHLNAAGSIHLEQPGAVACIADHGLNPHASLPRTSSAGLVNMLDEVYTRLPFDCLNYSNSLQTTGLPHNMTQLEVNSLCTQLPYLPSVRSSTVSVTSTRRTRDHAHPSRLPNDP</sequence>
<evidence type="ECO:0000256" key="1">
    <source>
        <dbReference type="ARBA" id="ARBA00022737"/>
    </source>
</evidence>
<dbReference type="OrthoDB" id="431068at2759"/>
<protein>
    <recommendedName>
        <fullName evidence="6">RRM domain-containing protein</fullName>
    </recommendedName>
</protein>
<dbReference type="Proteomes" id="UP000267029">
    <property type="component" value="Unassembled WGS sequence"/>
</dbReference>
<reference evidence="4 5" key="1">
    <citation type="submission" date="2018-10" db="EMBL/GenBank/DDBJ databases">
        <authorList>
            <consortium name="Pathogen Informatics"/>
        </authorList>
    </citation>
    <scope>NUCLEOTIDE SEQUENCE [LARGE SCALE GENOMIC DNA]</scope>
</reference>
<dbReference type="Gene3D" id="3.30.70.330">
    <property type="match status" value="2"/>
</dbReference>
<keyword evidence="1" id="KW-0677">Repeat</keyword>
<dbReference type="InterPro" id="IPR035979">
    <property type="entry name" value="RBD_domain_sf"/>
</dbReference>
<gene>
    <name evidence="4" type="ORF">MCOS_LOCUS7916</name>
</gene>
<dbReference type="SUPFAM" id="SSF54928">
    <property type="entry name" value="RNA-binding domain, RBD"/>
    <property type="match status" value="2"/>
</dbReference>